<dbReference type="RefSeq" id="WP_092219945.1">
    <property type="nucleotide sequence ID" value="NZ_FNJI01000004.1"/>
</dbReference>
<dbReference type="AlphaFoldDB" id="A0A1H0LE32"/>
<organism evidence="1 2">
    <name type="scientific">Desulforhopalus singaporensis</name>
    <dbReference type="NCBI Taxonomy" id="91360"/>
    <lineage>
        <taxon>Bacteria</taxon>
        <taxon>Pseudomonadati</taxon>
        <taxon>Thermodesulfobacteriota</taxon>
        <taxon>Desulfobulbia</taxon>
        <taxon>Desulfobulbales</taxon>
        <taxon>Desulfocapsaceae</taxon>
        <taxon>Desulforhopalus</taxon>
    </lineage>
</organism>
<dbReference type="EMBL" id="FNJI01000004">
    <property type="protein sequence ID" value="SDO66241.1"/>
    <property type="molecule type" value="Genomic_DNA"/>
</dbReference>
<gene>
    <name evidence="1" type="ORF">SAMN05660330_00763</name>
</gene>
<keyword evidence="2" id="KW-1185">Reference proteome</keyword>
<reference evidence="1 2" key="1">
    <citation type="submission" date="2016-10" db="EMBL/GenBank/DDBJ databases">
        <authorList>
            <person name="de Groot N.N."/>
        </authorList>
    </citation>
    <scope>NUCLEOTIDE SEQUENCE [LARGE SCALE GENOMIC DNA]</scope>
    <source>
        <strain evidence="1 2">DSM 12130</strain>
    </source>
</reference>
<accession>A0A1H0LE32</accession>
<evidence type="ECO:0000313" key="1">
    <source>
        <dbReference type="EMBL" id="SDO66241.1"/>
    </source>
</evidence>
<name>A0A1H0LE32_9BACT</name>
<sequence length="362" mass="40541">MTSLVIHVGPGKCGSSSIQHFFATQQQPCIQKTCYRLLDPAEILKLNRKDPPMGLLGRFRKYLADTLKDCEVMIISHEFLFQCPHAVGNICKVVDGLFDTITIVGYCRRQSNFLISAYSQWLFRAPGRIREIDGVLAGWQIDSALFSGLERQLIACVADDFHSARQLSEYSILDWSAGYGNITRLIDDGRVVTKCGVLPGKDSGVSLIGDFCEKSQLDLRREAERAAFRVENVSFNQDIVEAISNGAAFGLDVPGPHEDNEVIALLSALVDDWDRQPTEFLSCLKAYTDTFYESSNMSLCRTFGLPRAYFAPEKRFEQAEIKAIIKDENLHRAANSSAVVNEYRMLSAKMIELCLKLAKNSR</sequence>
<evidence type="ECO:0000313" key="2">
    <source>
        <dbReference type="Proteomes" id="UP000199073"/>
    </source>
</evidence>
<dbReference type="OrthoDB" id="3760425at2"/>
<proteinExistence type="predicted"/>
<protein>
    <submittedName>
        <fullName evidence="1">Uncharacterized protein</fullName>
    </submittedName>
</protein>
<dbReference type="Proteomes" id="UP000199073">
    <property type="component" value="Unassembled WGS sequence"/>
</dbReference>